<evidence type="ECO:0000313" key="1">
    <source>
        <dbReference type="EMBL" id="OAI27335.1"/>
    </source>
</evidence>
<accession>A0A177PAR3</accession>
<dbReference type="AlphaFoldDB" id="A0A177PAR3"/>
<dbReference type="OrthoDB" id="9816043at2"/>
<sequence>MKNHIHNKPANPVNVGNKKVAVLFADSNSLVAFFDMGGSIAERSVKQLSARQSLSEVFRDAGFTNDSVKINVEQIFKLVSPSPKLKTI</sequence>
<evidence type="ECO:0000313" key="2">
    <source>
        <dbReference type="Proteomes" id="UP000077628"/>
    </source>
</evidence>
<dbReference type="Proteomes" id="UP000077628">
    <property type="component" value="Unassembled WGS sequence"/>
</dbReference>
<keyword evidence="2" id="KW-1185">Reference proteome</keyword>
<dbReference type="EMBL" id="LUUK01000021">
    <property type="protein sequence ID" value="OAI27335.1"/>
    <property type="molecule type" value="Genomic_DNA"/>
</dbReference>
<gene>
    <name evidence="1" type="ORF">A1355_18275</name>
</gene>
<comment type="caution">
    <text evidence="1">The sequence shown here is derived from an EMBL/GenBank/DDBJ whole genome shotgun (WGS) entry which is preliminary data.</text>
</comment>
<reference evidence="2" key="1">
    <citation type="submission" date="2016-03" db="EMBL/GenBank/DDBJ databases">
        <authorList>
            <person name="Heylen K."/>
            <person name="De Vos P."/>
            <person name="Vekeman B."/>
        </authorList>
    </citation>
    <scope>NUCLEOTIDE SEQUENCE [LARGE SCALE GENOMIC DNA]</scope>
    <source>
        <strain evidence="2">R-45383</strain>
    </source>
</reference>
<dbReference type="STRING" id="702114.A1355_18275"/>
<organism evidence="1 2">
    <name type="scientific">Methylomonas koyamae</name>
    <dbReference type="NCBI Taxonomy" id="702114"/>
    <lineage>
        <taxon>Bacteria</taxon>
        <taxon>Pseudomonadati</taxon>
        <taxon>Pseudomonadota</taxon>
        <taxon>Gammaproteobacteria</taxon>
        <taxon>Methylococcales</taxon>
        <taxon>Methylococcaceae</taxon>
        <taxon>Methylomonas</taxon>
    </lineage>
</organism>
<name>A0A177PAR3_9GAMM</name>
<dbReference type="RefSeq" id="WP_064024457.1">
    <property type="nucleotide sequence ID" value="NZ_LUUK01000021.1"/>
</dbReference>
<proteinExistence type="predicted"/>
<protein>
    <submittedName>
        <fullName evidence="1">Uncharacterized protein</fullName>
    </submittedName>
</protein>